<dbReference type="SUPFAM" id="SSF48452">
    <property type="entry name" value="TPR-like"/>
    <property type="match status" value="2"/>
</dbReference>
<dbReference type="GO" id="GO:0015031">
    <property type="term" value="P:protein transport"/>
    <property type="evidence" value="ECO:0007669"/>
    <property type="project" value="UniProtKB-KW"/>
</dbReference>
<keyword evidence="5" id="KW-0813">Transport</keyword>
<dbReference type="EMBL" id="JAULJE010000013">
    <property type="protein sequence ID" value="KAK1335578.1"/>
    <property type="molecule type" value="Genomic_DNA"/>
</dbReference>
<dbReference type="Pfam" id="PF13374">
    <property type="entry name" value="TPR_10"/>
    <property type="match status" value="1"/>
</dbReference>
<dbReference type="PRINTS" id="PR00381">
    <property type="entry name" value="KINESINLIGHT"/>
</dbReference>
<keyword evidence="6" id="KW-0963">Cytoplasm</keyword>
<keyword evidence="15" id="KW-0206">Cytoskeleton</keyword>
<feature type="compositionally biased region" description="Low complexity" evidence="20">
    <location>
        <begin position="519"/>
        <end position="528"/>
    </location>
</feature>
<keyword evidence="7" id="KW-0493">Microtubule</keyword>
<dbReference type="PROSITE" id="PS51419">
    <property type="entry name" value="RAB"/>
    <property type="match status" value="1"/>
</dbReference>
<dbReference type="InterPro" id="IPR002151">
    <property type="entry name" value="Kinesin_light"/>
</dbReference>
<keyword evidence="11" id="KW-0653">Protein transport</keyword>
<dbReference type="GO" id="GO:0005871">
    <property type="term" value="C:kinesin complex"/>
    <property type="evidence" value="ECO:0007669"/>
    <property type="project" value="InterPro"/>
</dbReference>
<evidence type="ECO:0000256" key="4">
    <source>
        <dbReference type="ARBA" id="ARBA00011984"/>
    </source>
</evidence>
<proteinExistence type="inferred from homology"/>
<dbReference type="FunFam" id="3.40.50.300:FF:000069">
    <property type="entry name" value="Ras GTP-binding protein YPT1"/>
    <property type="match status" value="1"/>
</dbReference>
<feature type="region of interest" description="Disordered" evidence="20">
    <location>
        <begin position="792"/>
        <end position="817"/>
    </location>
</feature>
<name>A0AA40LL32_CNENI</name>
<dbReference type="SMART" id="SM00177">
    <property type="entry name" value="ARF"/>
    <property type="match status" value="1"/>
</dbReference>
<dbReference type="PROSITE" id="PS51420">
    <property type="entry name" value="RHO"/>
    <property type="match status" value="1"/>
</dbReference>
<dbReference type="GO" id="GO:0005737">
    <property type="term" value="C:cytoplasm"/>
    <property type="evidence" value="ECO:0007669"/>
    <property type="project" value="TreeGrafter"/>
</dbReference>
<evidence type="ECO:0000256" key="9">
    <source>
        <dbReference type="ARBA" id="ARBA00022741"/>
    </source>
</evidence>
<keyword evidence="8" id="KW-0677">Repeat</keyword>
<evidence type="ECO:0000313" key="22">
    <source>
        <dbReference type="Proteomes" id="UP001177744"/>
    </source>
</evidence>
<gene>
    <name evidence="21" type="ORF">QTO34_003369</name>
</gene>
<dbReference type="SMART" id="SM00175">
    <property type="entry name" value="RAB"/>
    <property type="match status" value="1"/>
</dbReference>
<evidence type="ECO:0000256" key="6">
    <source>
        <dbReference type="ARBA" id="ARBA00022490"/>
    </source>
</evidence>
<dbReference type="SMART" id="SM00176">
    <property type="entry name" value="RAN"/>
    <property type="match status" value="1"/>
</dbReference>
<dbReference type="InterPro" id="IPR057289">
    <property type="entry name" value="Rab1/Ypt1"/>
</dbReference>
<feature type="compositionally biased region" description="Low complexity" evidence="20">
    <location>
        <begin position="582"/>
        <end position="594"/>
    </location>
</feature>
<dbReference type="Gene3D" id="1.25.40.10">
    <property type="entry name" value="Tetratricopeptide repeat domain"/>
    <property type="match status" value="1"/>
</dbReference>
<dbReference type="Pfam" id="PF00071">
    <property type="entry name" value="Ras"/>
    <property type="match status" value="1"/>
</dbReference>
<evidence type="ECO:0000256" key="1">
    <source>
        <dbReference type="ARBA" id="ARBA00004245"/>
    </source>
</evidence>
<evidence type="ECO:0000256" key="2">
    <source>
        <dbReference type="ARBA" id="ARBA00006270"/>
    </source>
</evidence>
<feature type="compositionally biased region" description="Basic and acidic residues" evidence="20">
    <location>
        <begin position="125"/>
        <end position="145"/>
    </location>
</feature>
<feature type="region of interest" description="Disordered" evidence="20">
    <location>
        <begin position="571"/>
        <end position="606"/>
    </location>
</feature>
<dbReference type="InterPro" id="IPR015792">
    <property type="entry name" value="Kinesin_light_repeat"/>
</dbReference>
<feature type="repeat" description="TPR" evidence="18">
    <location>
        <begin position="263"/>
        <end position="296"/>
    </location>
</feature>
<evidence type="ECO:0000256" key="17">
    <source>
        <dbReference type="ARBA" id="ARBA00023289"/>
    </source>
</evidence>
<keyword evidence="17" id="KW-0636">Prenylation</keyword>
<evidence type="ECO:0000256" key="5">
    <source>
        <dbReference type="ARBA" id="ARBA00022448"/>
    </source>
</evidence>
<dbReference type="CDD" id="cd01869">
    <property type="entry name" value="Rab1_Ypt1"/>
    <property type="match status" value="1"/>
</dbReference>
<evidence type="ECO:0000256" key="8">
    <source>
        <dbReference type="ARBA" id="ARBA00022737"/>
    </source>
</evidence>
<keyword evidence="13" id="KW-0342">GTP-binding</keyword>
<dbReference type="InterPro" id="IPR005225">
    <property type="entry name" value="Small_GTP-bd"/>
</dbReference>
<evidence type="ECO:0000256" key="13">
    <source>
        <dbReference type="ARBA" id="ARBA00023134"/>
    </source>
</evidence>
<dbReference type="EC" id="3.6.5.2" evidence="4"/>
<dbReference type="NCBIfam" id="TIGR00231">
    <property type="entry name" value="small_GTP"/>
    <property type="match status" value="1"/>
</dbReference>
<feature type="coiled-coil region" evidence="19">
    <location>
        <begin position="66"/>
        <end position="121"/>
    </location>
</feature>
<evidence type="ECO:0000256" key="7">
    <source>
        <dbReference type="ARBA" id="ARBA00022701"/>
    </source>
</evidence>
<dbReference type="SMART" id="SM00174">
    <property type="entry name" value="RHO"/>
    <property type="match status" value="1"/>
</dbReference>
<dbReference type="GO" id="GO:0005525">
    <property type="term" value="F:GTP binding"/>
    <property type="evidence" value="ECO:0007669"/>
    <property type="project" value="UniProtKB-KW"/>
</dbReference>
<dbReference type="SMART" id="SM00173">
    <property type="entry name" value="RAS"/>
    <property type="match status" value="1"/>
</dbReference>
<feature type="compositionally biased region" description="Basic and acidic residues" evidence="20">
    <location>
        <begin position="595"/>
        <end position="605"/>
    </location>
</feature>
<evidence type="ECO:0000256" key="3">
    <source>
        <dbReference type="ARBA" id="ARBA00009622"/>
    </source>
</evidence>
<dbReference type="GO" id="GO:0019894">
    <property type="term" value="F:kinesin binding"/>
    <property type="evidence" value="ECO:0007669"/>
    <property type="project" value="TreeGrafter"/>
</dbReference>
<comment type="subcellular location">
    <subcellularLocation>
        <location evidence="1">Cytoplasm</location>
        <location evidence="1">Cytoskeleton</location>
    </subcellularLocation>
</comment>
<dbReference type="SMART" id="SM00028">
    <property type="entry name" value="TPR"/>
    <property type="match status" value="4"/>
</dbReference>
<dbReference type="Gene3D" id="3.40.50.300">
    <property type="entry name" value="P-loop containing nucleotide triphosphate hydrolases"/>
    <property type="match status" value="1"/>
</dbReference>
<dbReference type="AlphaFoldDB" id="A0AA40LL32"/>
<dbReference type="InterPro" id="IPR027417">
    <property type="entry name" value="P-loop_NTPase"/>
</dbReference>
<feature type="region of interest" description="Disordered" evidence="20">
    <location>
        <begin position="125"/>
        <end position="170"/>
    </location>
</feature>
<evidence type="ECO:0000256" key="11">
    <source>
        <dbReference type="ARBA" id="ARBA00022927"/>
    </source>
</evidence>
<evidence type="ECO:0000256" key="20">
    <source>
        <dbReference type="SAM" id="MobiDB-lite"/>
    </source>
</evidence>
<keyword evidence="12 19" id="KW-0175">Coiled coil</keyword>
<feature type="repeat" description="TPR" evidence="18">
    <location>
        <begin position="221"/>
        <end position="254"/>
    </location>
</feature>
<keyword evidence="10 18" id="KW-0802">TPR repeat</keyword>
<dbReference type="PROSITE" id="PS51417">
    <property type="entry name" value="ARF"/>
    <property type="match status" value="1"/>
</dbReference>
<keyword evidence="16" id="KW-0449">Lipoprotein</keyword>
<dbReference type="GO" id="GO:0003925">
    <property type="term" value="F:G protein activity"/>
    <property type="evidence" value="ECO:0007669"/>
    <property type="project" value="UniProtKB-EC"/>
</dbReference>
<dbReference type="SUPFAM" id="SSF52540">
    <property type="entry name" value="P-loop containing nucleoside triphosphate hydrolases"/>
    <property type="match status" value="1"/>
</dbReference>
<evidence type="ECO:0000256" key="18">
    <source>
        <dbReference type="PROSITE-ProRule" id="PRU00339"/>
    </source>
</evidence>
<dbReference type="PROSITE" id="PS50005">
    <property type="entry name" value="TPR"/>
    <property type="match status" value="2"/>
</dbReference>
<accession>A0AA40LL32</accession>
<keyword evidence="9" id="KW-0547">Nucleotide-binding</keyword>
<keyword evidence="22" id="KW-1185">Reference proteome</keyword>
<evidence type="ECO:0000256" key="14">
    <source>
        <dbReference type="ARBA" id="ARBA00023175"/>
    </source>
</evidence>
<comment type="caution">
    <text evidence="21">The sequence shown here is derived from an EMBL/GenBank/DDBJ whole genome shotgun (WGS) entry which is preliminary data.</text>
</comment>
<protein>
    <recommendedName>
        <fullName evidence="4">small monomeric GTPase</fullName>
        <ecNumber evidence="4">3.6.5.2</ecNumber>
    </recommendedName>
</protein>
<organism evidence="21 22">
    <name type="scientific">Cnephaeus nilssonii</name>
    <name type="common">Northern bat</name>
    <name type="synonym">Eptesicus nilssonii</name>
    <dbReference type="NCBI Taxonomy" id="3371016"/>
    <lineage>
        <taxon>Eukaryota</taxon>
        <taxon>Metazoa</taxon>
        <taxon>Chordata</taxon>
        <taxon>Craniata</taxon>
        <taxon>Vertebrata</taxon>
        <taxon>Euteleostomi</taxon>
        <taxon>Mammalia</taxon>
        <taxon>Eutheria</taxon>
        <taxon>Laurasiatheria</taxon>
        <taxon>Chiroptera</taxon>
        <taxon>Yangochiroptera</taxon>
        <taxon>Vespertilionidae</taxon>
        <taxon>Cnephaeus</taxon>
    </lineage>
</organism>
<dbReference type="PANTHER" id="PTHR45783">
    <property type="entry name" value="KINESIN LIGHT CHAIN"/>
    <property type="match status" value="1"/>
</dbReference>
<dbReference type="Pfam" id="PF13424">
    <property type="entry name" value="TPR_12"/>
    <property type="match status" value="2"/>
</dbReference>
<feature type="region of interest" description="Disordered" evidence="20">
    <location>
        <begin position="456"/>
        <end position="528"/>
    </location>
</feature>
<evidence type="ECO:0000256" key="10">
    <source>
        <dbReference type="ARBA" id="ARBA00022803"/>
    </source>
</evidence>
<dbReference type="FunFam" id="1.25.40.10:FF:000003">
    <property type="entry name" value="kinesin light chain isoform X1"/>
    <property type="match status" value="1"/>
</dbReference>
<evidence type="ECO:0000256" key="19">
    <source>
        <dbReference type="SAM" id="Coils"/>
    </source>
</evidence>
<evidence type="ECO:0000256" key="12">
    <source>
        <dbReference type="ARBA" id="ARBA00023054"/>
    </source>
</evidence>
<dbReference type="InterPro" id="IPR001806">
    <property type="entry name" value="Small_GTPase"/>
</dbReference>
<dbReference type="PANTHER" id="PTHR45783:SF2">
    <property type="entry name" value="KINESIN LIGHT CHAIN 2"/>
    <property type="match status" value="1"/>
</dbReference>
<dbReference type="PROSITE" id="PS51421">
    <property type="entry name" value="RAS"/>
    <property type="match status" value="1"/>
</dbReference>
<sequence>MATMVLPREEKLSQDEIVLGTKAVIQGLETLRGSIAPFSLPWSLLKAARLSPAPRNAVILALSSHLGAVESEKQKLRAQVRRLVQENQWLREELAGTQQKLQRSEQAVAQLEEEKQHLLFMSQIRKLDEDTSPNEEKGEVPKDSLDDLFPNEEEQSSAPSPGGGDVAAQHGGYEIPARLRTLHNLVIQYASQGRYEVAVPLCKQALEDLEKTSGHDHPDVATMLNILALVYRDQNKYKEAAHLLNDALAIREKTLGKDHPAVAATLNNLAVLYGKRGKYKEAEPLCKRALEIREKVLGKFHPDVAKQLSNLALLCQNQGKAEEVEYYYRRALEIYATRLGPDDPNVAKTKNNLASCYLKQGKYQDAETLYKEILTRAHEKEFGSVNGDNKPIWMHAEEREETKDKRRDSTAYGEYGSWYKACKVDSPTVNTTLRSLGALYRRQGKLEAAHTLEDCASRSRKQGLDPASQTKVVELLKDGSGGRGDRRGSRDVAGSAGARSESDIEEAGPAAEWSGDGSGSLRRSGSFGKLRDALRRSSEMLVKKLQGGGPQEPPNPRMKRASSLNFLNKSVEEPAQPGGTGLSDSRALSSSSMDLSRRSSLEAEQSRLGATERAAAAAMNPEYDYLFKLLLIGDSGVGKSCLLLRFADDTYTESYISTIGVDFKIRTIELDGKTIKLQIWDTAGQERFRTITSSYYRGAHGIIVVYDVTDQESYANVKQWLQEIDRYASENVNKLLVGNKSDLTTKKVVDNTTAKEFADSLGIPFLETSAKNATNVEQAFMTMAAEIKKRMGPGAATGGERPNLKIDSTPVKPAAYEGRSSSSVATSLGNMGATQGWGPLCSPPPTQDPSPWPSGTASSCKKQTFGLYLTSHVPCAVSRLSHLCPAFQLVFKSLSQVPLWCHVRHFARKSHFGEKTERTKK</sequence>
<evidence type="ECO:0000313" key="21">
    <source>
        <dbReference type="EMBL" id="KAK1335578.1"/>
    </source>
</evidence>
<reference evidence="21" key="1">
    <citation type="submission" date="2023-06" db="EMBL/GenBank/DDBJ databases">
        <title>Reference genome for the Northern bat (Eptesicus nilssonii), a most northern bat species.</title>
        <authorList>
            <person name="Laine V.N."/>
            <person name="Pulliainen A.T."/>
            <person name="Lilley T.M."/>
        </authorList>
    </citation>
    <scope>NUCLEOTIDE SEQUENCE</scope>
    <source>
        <strain evidence="21">BLF_Eptnil</strain>
        <tissue evidence="21">Kidney</tissue>
    </source>
</reference>
<comment type="similarity">
    <text evidence="3">Belongs to the kinesin light chain family.</text>
</comment>
<dbReference type="Proteomes" id="UP001177744">
    <property type="component" value="Unassembled WGS sequence"/>
</dbReference>
<dbReference type="GO" id="GO:0007018">
    <property type="term" value="P:microtubule-based movement"/>
    <property type="evidence" value="ECO:0007669"/>
    <property type="project" value="TreeGrafter"/>
</dbReference>
<dbReference type="InterPro" id="IPR019734">
    <property type="entry name" value="TPR_rpt"/>
</dbReference>
<dbReference type="InterPro" id="IPR011990">
    <property type="entry name" value="TPR-like_helical_dom_sf"/>
</dbReference>
<keyword evidence="14" id="KW-0505">Motor protein</keyword>
<comment type="similarity">
    <text evidence="2">Belongs to the small GTPase superfamily. Rab family.</text>
</comment>
<evidence type="ECO:0000256" key="16">
    <source>
        <dbReference type="ARBA" id="ARBA00023288"/>
    </source>
</evidence>
<dbReference type="GO" id="GO:0005874">
    <property type="term" value="C:microtubule"/>
    <property type="evidence" value="ECO:0007669"/>
    <property type="project" value="UniProtKB-KW"/>
</dbReference>
<dbReference type="PROSITE" id="PS01160">
    <property type="entry name" value="KINESIN_LIGHT"/>
    <property type="match status" value="1"/>
</dbReference>
<evidence type="ECO:0000256" key="15">
    <source>
        <dbReference type="ARBA" id="ARBA00023212"/>
    </source>
</evidence>